<dbReference type="RefSeq" id="WP_157695213.1">
    <property type="nucleotide sequence ID" value="NZ_LT629710.1"/>
</dbReference>
<dbReference type="PANTHER" id="PTHR30222:SF17">
    <property type="entry name" value="SPERMIDINE_PUTRESCINE-BINDING PERIPLASMIC PROTEIN"/>
    <property type="match status" value="1"/>
</dbReference>
<dbReference type="AlphaFoldDB" id="A0A1H0K433"/>
<evidence type="ECO:0000256" key="3">
    <source>
        <dbReference type="ARBA" id="ARBA00022729"/>
    </source>
</evidence>
<feature type="region of interest" description="Disordered" evidence="5">
    <location>
        <begin position="1"/>
        <end position="26"/>
    </location>
</feature>
<name>A0A1H0K433_9ACTN</name>
<dbReference type="CDD" id="cd13590">
    <property type="entry name" value="PBP2_PotD_PotF_like"/>
    <property type="match status" value="1"/>
</dbReference>
<dbReference type="Pfam" id="PF13416">
    <property type="entry name" value="SBP_bac_8"/>
    <property type="match status" value="1"/>
</dbReference>
<keyword evidence="2" id="KW-0813">Transport</keyword>
<comment type="subcellular location">
    <subcellularLocation>
        <location evidence="1">Periplasm</location>
    </subcellularLocation>
</comment>
<dbReference type="EMBL" id="LT629710">
    <property type="protein sequence ID" value="SDO50522.1"/>
    <property type="molecule type" value="Genomic_DNA"/>
</dbReference>
<dbReference type="InterPro" id="IPR001188">
    <property type="entry name" value="Sperm_putr-bd"/>
</dbReference>
<reference evidence="6 7" key="1">
    <citation type="submission" date="2016-10" db="EMBL/GenBank/DDBJ databases">
        <authorList>
            <person name="de Groot N.N."/>
        </authorList>
    </citation>
    <scope>NUCLEOTIDE SEQUENCE [LARGE SCALE GENOMIC DNA]</scope>
    <source>
        <strain evidence="7">P4-7,KCTC 19426,CECT 7604</strain>
    </source>
</reference>
<organism evidence="6 7">
    <name type="scientific">Nakamurella panacisegetis</name>
    <dbReference type="NCBI Taxonomy" id="1090615"/>
    <lineage>
        <taxon>Bacteria</taxon>
        <taxon>Bacillati</taxon>
        <taxon>Actinomycetota</taxon>
        <taxon>Actinomycetes</taxon>
        <taxon>Nakamurellales</taxon>
        <taxon>Nakamurellaceae</taxon>
        <taxon>Nakamurella</taxon>
    </lineage>
</organism>
<dbReference type="GO" id="GO:0015846">
    <property type="term" value="P:polyamine transport"/>
    <property type="evidence" value="ECO:0007669"/>
    <property type="project" value="InterPro"/>
</dbReference>
<sequence>MPGRTPPGRGAPHLVNPLTGQGVGRTRPLPRRAFLRGAGMASATAFLASCGISARSGGPTTVADRTDSDRKLNWSNWQAYIDVDDNDPNKHPTLDEFQKATGIKVTYTEDVNDNNDYFAKIQPQLANGDAISADTFCVTDWMADKIIRLGYALPLDHANIPNLKNLDPQLLNVDYDPGRKYSVTWQSGLTGIATNPKSSGGKAIETMDQLLTDRSLHGKVTLLTEMRDTIGLVLLDLGYDPQDFTEEQFLKANAKVEAAVNSGQVRSFTGNEYTQGLASGDIAACVAWSGDVVQLQAKDASLQYVLPEAGAMRWSDNFVVPIRTPHKKGVEELINFYLKPDVSATVEEYVNYICPVPSAKAVVAADPDKDVAALAANELIFPTAKTTGKLHGFMSLDEDLSTRYGDYFNKLTGA</sequence>
<dbReference type="GO" id="GO:0019808">
    <property type="term" value="F:polyamine binding"/>
    <property type="evidence" value="ECO:0007669"/>
    <property type="project" value="InterPro"/>
</dbReference>
<dbReference type="PANTHER" id="PTHR30222">
    <property type="entry name" value="SPERMIDINE/PUTRESCINE-BINDING PERIPLASMIC PROTEIN"/>
    <property type="match status" value="1"/>
</dbReference>
<evidence type="ECO:0000256" key="1">
    <source>
        <dbReference type="ARBA" id="ARBA00004418"/>
    </source>
</evidence>
<keyword evidence="4" id="KW-0574">Periplasm</keyword>
<dbReference type="InterPro" id="IPR006059">
    <property type="entry name" value="SBP"/>
</dbReference>
<gene>
    <name evidence="6" type="ORF">SAMN04515671_1151</name>
</gene>
<dbReference type="PRINTS" id="PR00909">
    <property type="entry name" value="SPERMDNBNDNG"/>
</dbReference>
<proteinExistence type="predicted"/>
<evidence type="ECO:0000313" key="6">
    <source>
        <dbReference type="EMBL" id="SDO50522.1"/>
    </source>
</evidence>
<keyword evidence="3" id="KW-0732">Signal</keyword>
<evidence type="ECO:0000313" key="7">
    <source>
        <dbReference type="Proteomes" id="UP000198741"/>
    </source>
</evidence>
<keyword evidence="7" id="KW-1185">Reference proteome</keyword>
<dbReference type="GO" id="GO:0042597">
    <property type="term" value="C:periplasmic space"/>
    <property type="evidence" value="ECO:0007669"/>
    <property type="project" value="UniProtKB-SubCell"/>
</dbReference>
<evidence type="ECO:0000256" key="2">
    <source>
        <dbReference type="ARBA" id="ARBA00022448"/>
    </source>
</evidence>
<dbReference type="PROSITE" id="PS51318">
    <property type="entry name" value="TAT"/>
    <property type="match status" value="1"/>
</dbReference>
<dbReference type="InterPro" id="IPR006311">
    <property type="entry name" value="TAT_signal"/>
</dbReference>
<dbReference type="SUPFAM" id="SSF53850">
    <property type="entry name" value="Periplasmic binding protein-like II"/>
    <property type="match status" value="1"/>
</dbReference>
<dbReference type="Proteomes" id="UP000198741">
    <property type="component" value="Chromosome I"/>
</dbReference>
<dbReference type="STRING" id="1090615.SAMN04515671_1151"/>
<dbReference type="OrthoDB" id="9813777at2"/>
<protein>
    <submittedName>
        <fullName evidence="6">Spermidine/putrescine transport system substrate-binding protein</fullName>
    </submittedName>
</protein>
<accession>A0A1H0K433</accession>
<evidence type="ECO:0000256" key="4">
    <source>
        <dbReference type="ARBA" id="ARBA00022764"/>
    </source>
</evidence>
<evidence type="ECO:0000256" key="5">
    <source>
        <dbReference type="SAM" id="MobiDB-lite"/>
    </source>
</evidence>
<dbReference type="Gene3D" id="3.40.190.10">
    <property type="entry name" value="Periplasmic binding protein-like II"/>
    <property type="match status" value="2"/>
</dbReference>